<evidence type="ECO:0000313" key="1">
    <source>
        <dbReference type="EMBL" id="KAL0943504.1"/>
    </source>
</evidence>
<gene>
    <name evidence="1" type="ORF">CTRU02_201391</name>
</gene>
<name>A0ACC3ZHB1_COLTU</name>
<sequence>MTSNRVDDILACLTVEEKVSLLAGGTAWTTKRIPEKGVPSVKLSDGPNGARGVNIEDGATSACFPAACSVASTFDVEISRRIGSALGEESLTKGARCLLGPTVCIHRHPLGGRNFESFSEDPFLTGKMASAYISGLQSEGVSATIKHFAVNEQETRRLTVDAKVSGRALREIYLKPFEIAIKEANPWALMTAYNKINGDHADSNEFLLQTVLRREWGWNGLVMSDWGGTNSTAESLNAGVDLEMPGPSRWRKLEDVMAALEAGKLKKDTINDRSRQVLRFVEQLQGFENPTWEEPEEHSIDKPEHRSLIREAGSKGIVLLKNQDNILPLTKEKVHGKKIGAHTARQFPLISERVKDLQGNPGFTFSVFEKGRSIPEKVTHGHTDSEVSLLRGQNIEHRDITLEGTYHPEVTSRYYFKLSGLGPSQLLVNDVTIFEQKENCSDAMGFLFGGVPIPTIELEMEKDREYQIKIISKSPAVAEDQNLGFLAAHVGVRLGHISALEHDRDILTEAVELAKTVDYAIVFTGHDPTWETEGQDQAGFNLPRDGSQDKLVSAVAAVNPNTIVVNSTGVAVALPWLDQVQGLLQAWFPGQEAGHSIADVLTGALSPEGHLTCSFPKRLQDCPAYGNFPGGFNNYGAPQVEYREGVFVGYRHFDRVPADQLNFPFGFGLSYTTFGIENLSVHETSGGTYQVKATVCNSGDRKGAIAVQVYVGRKVASSEHPVKILAAFEKVALEPGASRDVKLVVRKRDFAFWDERANNWAVETGTYIFSVGKSAGELVATQEVQVESESYTA</sequence>
<dbReference type="EMBL" id="VUJX02000001">
    <property type="protein sequence ID" value="KAL0943504.1"/>
    <property type="molecule type" value="Genomic_DNA"/>
</dbReference>
<protein>
    <submittedName>
        <fullName evidence="1">Beta-glucosidase</fullName>
    </submittedName>
</protein>
<organism evidence="1 2">
    <name type="scientific">Colletotrichum truncatum</name>
    <name type="common">Anthracnose fungus</name>
    <name type="synonym">Colletotrichum capsici</name>
    <dbReference type="NCBI Taxonomy" id="5467"/>
    <lineage>
        <taxon>Eukaryota</taxon>
        <taxon>Fungi</taxon>
        <taxon>Dikarya</taxon>
        <taxon>Ascomycota</taxon>
        <taxon>Pezizomycotina</taxon>
        <taxon>Sordariomycetes</taxon>
        <taxon>Hypocreomycetidae</taxon>
        <taxon>Glomerellales</taxon>
        <taxon>Glomerellaceae</taxon>
        <taxon>Colletotrichum</taxon>
        <taxon>Colletotrichum truncatum species complex</taxon>
    </lineage>
</organism>
<comment type="caution">
    <text evidence="1">The sequence shown here is derived from an EMBL/GenBank/DDBJ whole genome shotgun (WGS) entry which is preliminary data.</text>
</comment>
<dbReference type="Proteomes" id="UP000805649">
    <property type="component" value="Unassembled WGS sequence"/>
</dbReference>
<reference evidence="1 2" key="1">
    <citation type="journal article" date="2020" name="Phytopathology">
        <title>Genome Sequence Resources of Colletotrichum truncatum, C. plurivorum, C. musicola, and C. sojae: Four Species Pathogenic to Soybean (Glycine max).</title>
        <authorList>
            <person name="Rogerio F."/>
            <person name="Boufleur T.R."/>
            <person name="Ciampi-Guillardi M."/>
            <person name="Sukno S.A."/>
            <person name="Thon M.R."/>
            <person name="Massola Junior N.S."/>
            <person name="Baroncelli R."/>
        </authorList>
    </citation>
    <scope>NUCLEOTIDE SEQUENCE [LARGE SCALE GENOMIC DNA]</scope>
    <source>
        <strain evidence="1 2">CMES1059</strain>
    </source>
</reference>
<keyword evidence="2" id="KW-1185">Reference proteome</keyword>
<proteinExistence type="predicted"/>
<evidence type="ECO:0000313" key="2">
    <source>
        <dbReference type="Proteomes" id="UP000805649"/>
    </source>
</evidence>
<accession>A0ACC3ZHB1</accession>